<dbReference type="EMBL" id="DYYG01000043">
    <property type="protein sequence ID" value="HJE24963.1"/>
    <property type="molecule type" value="Genomic_DNA"/>
</dbReference>
<proteinExistence type="predicted"/>
<dbReference type="Proteomes" id="UP000742631">
    <property type="component" value="Unassembled WGS sequence"/>
</dbReference>
<protein>
    <submittedName>
        <fullName evidence="2">Uncharacterized protein</fullName>
    </submittedName>
</protein>
<keyword evidence="1" id="KW-0732">Signal</keyword>
<accession>A0A921E3W1</accession>
<reference evidence="2" key="1">
    <citation type="journal article" date="2021" name="PeerJ">
        <title>Extensive microbial diversity within the chicken gut microbiome revealed by metagenomics and culture.</title>
        <authorList>
            <person name="Gilroy R."/>
            <person name="Ravi A."/>
            <person name="Getino M."/>
            <person name="Pursley I."/>
            <person name="Horton D.L."/>
            <person name="Alikhan N.F."/>
            <person name="Baker D."/>
            <person name="Gharbi K."/>
            <person name="Hall N."/>
            <person name="Watson M."/>
            <person name="Adriaenssens E.M."/>
            <person name="Foster-Nyarko E."/>
            <person name="Jarju S."/>
            <person name="Secka A."/>
            <person name="Antonio M."/>
            <person name="Oren A."/>
            <person name="Chaudhuri R.R."/>
            <person name="La Ragione R."/>
            <person name="Hildebrand F."/>
            <person name="Pallen M.J."/>
        </authorList>
    </citation>
    <scope>NUCLEOTIDE SEQUENCE</scope>
    <source>
        <strain evidence="2">316</strain>
    </source>
</reference>
<reference evidence="2" key="2">
    <citation type="submission" date="2021-09" db="EMBL/GenBank/DDBJ databases">
        <authorList>
            <person name="Gilroy R."/>
        </authorList>
    </citation>
    <scope>NUCLEOTIDE SEQUENCE</scope>
    <source>
        <strain evidence="2">316</strain>
    </source>
</reference>
<dbReference type="AlphaFoldDB" id="A0A921E3W1"/>
<feature type="chain" id="PRO_5037724478" evidence="1">
    <location>
        <begin position="23"/>
        <end position="110"/>
    </location>
</feature>
<evidence type="ECO:0000313" key="2">
    <source>
        <dbReference type="EMBL" id="HJE24963.1"/>
    </source>
</evidence>
<gene>
    <name evidence="2" type="ORF">K8W01_15005</name>
</gene>
<sequence length="110" mass="12219">MRIKLLLSVLFGICLDSAPVLAFDCLIDSRELSKLGEKLGDFRAQVAAGDLKIMRIPREIAGASDVKAAMETAYNFVDQHSKQSEGRKNKELELVKQYLSIVDTCSSRSR</sequence>
<evidence type="ECO:0000313" key="3">
    <source>
        <dbReference type="Proteomes" id="UP000742631"/>
    </source>
</evidence>
<name>A0A921E3W1_9HYPH</name>
<organism evidence="2 3">
    <name type="scientific">Methylorubrum populi</name>
    <dbReference type="NCBI Taxonomy" id="223967"/>
    <lineage>
        <taxon>Bacteria</taxon>
        <taxon>Pseudomonadati</taxon>
        <taxon>Pseudomonadota</taxon>
        <taxon>Alphaproteobacteria</taxon>
        <taxon>Hyphomicrobiales</taxon>
        <taxon>Methylobacteriaceae</taxon>
        <taxon>Methylorubrum</taxon>
    </lineage>
</organism>
<feature type="signal peptide" evidence="1">
    <location>
        <begin position="1"/>
        <end position="22"/>
    </location>
</feature>
<evidence type="ECO:0000256" key="1">
    <source>
        <dbReference type="SAM" id="SignalP"/>
    </source>
</evidence>
<comment type="caution">
    <text evidence="2">The sequence shown here is derived from an EMBL/GenBank/DDBJ whole genome shotgun (WGS) entry which is preliminary data.</text>
</comment>